<geneLocation type="plasmid" evidence="1 2">
    <name>unnamed1</name>
</geneLocation>
<keyword evidence="1" id="KW-0614">Plasmid</keyword>
<dbReference type="GeneID" id="32595483"/>
<gene>
    <name evidence="1" type="ORF">DN051_41900</name>
</gene>
<name>A0A2Z4JDL7_9ACTN</name>
<evidence type="ECO:0000313" key="2">
    <source>
        <dbReference type="Proteomes" id="UP000249616"/>
    </source>
</evidence>
<dbReference type="KEGG" id="scad:DN051_41900"/>
<keyword evidence="2" id="KW-1185">Reference proteome</keyword>
<accession>A0A2Z4JDL7</accession>
<dbReference type="RefSeq" id="WP_053757193.1">
    <property type="nucleotide sequence ID" value="NZ_CBDRHE010000045.1"/>
</dbReference>
<dbReference type="Proteomes" id="UP000249616">
    <property type="component" value="Plasmid unnamed1"/>
</dbReference>
<evidence type="ECO:0000313" key="1">
    <source>
        <dbReference type="EMBL" id="AWW43166.1"/>
    </source>
</evidence>
<dbReference type="CDD" id="cd00161">
    <property type="entry name" value="beta-trefoil_Ricin-like"/>
    <property type="match status" value="1"/>
</dbReference>
<protein>
    <recommendedName>
        <fullName evidence="3">Ricin B lectin domain-containing protein</fullName>
    </recommendedName>
</protein>
<organism evidence="1 2">
    <name type="scientific">Streptomyces cadmiisoli</name>
    <dbReference type="NCBI Taxonomy" id="2184053"/>
    <lineage>
        <taxon>Bacteria</taxon>
        <taxon>Bacillati</taxon>
        <taxon>Actinomycetota</taxon>
        <taxon>Actinomycetes</taxon>
        <taxon>Kitasatosporales</taxon>
        <taxon>Streptomycetaceae</taxon>
        <taxon>Streptomyces</taxon>
        <taxon>Streptomyces aurantiacus group</taxon>
    </lineage>
</organism>
<proteinExistence type="predicted"/>
<reference evidence="2" key="1">
    <citation type="submission" date="2018-06" db="EMBL/GenBank/DDBJ databases">
        <authorList>
            <person name="Li K."/>
        </authorList>
    </citation>
    <scope>NUCLEOTIDE SEQUENCE [LARGE SCALE GENOMIC DNA]</scope>
    <source>
        <strain evidence="2">ZFG47</strain>
        <plasmid evidence="2">unnamed1</plasmid>
    </source>
</reference>
<dbReference type="InterPro" id="IPR035992">
    <property type="entry name" value="Ricin_B-like_lectins"/>
</dbReference>
<dbReference type="AlphaFoldDB" id="A0A2Z4JDL7"/>
<evidence type="ECO:0008006" key="3">
    <source>
        <dbReference type="Google" id="ProtNLM"/>
    </source>
</evidence>
<dbReference type="SUPFAM" id="SSF50370">
    <property type="entry name" value="Ricin B-like lectins"/>
    <property type="match status" value="1"/>
</dbReference>
<dbReference type="EMBL" id="CP030074">
    <property type="protein sequence ID" value="AWW43166.1"/>
    <property type="molecule type" value="Genomic_DNA"/>
</dbReference>
<dbReference type="Gene3D" id="2.80.10.50">
    <property type="match status" value="1"/>
</dbReference>
<sequence length="395" mass="43112">MPDVPALYDRCRALGVIDELTGGPPDSGYRFIRSGCPRGPGSVLRRPNIGERSLNVHFHGAAGALVFGWDIDADELPALSGEEQRRRIAEQVPGRLRACLWRGTHAADRWRSGHQPLFPRLSVVMWRLPTDSSWRTPEVAAEHAESDVWTSLVSDLTDPSPGTLMQSERLGVERSSFRLAGAIRHVLAMRPLTDEVVGALNPRAGRDDRKRAVTANGYPRGFSRPGPPLDRGIGEGAALVTGDAYRTWGHFLFEPDGAGYHRIMVHHSGKALQTAGGEPGAALVQAEPHDGDPQKFLLQQYRNGVYQRVRTFTGADATPGAPDGSVYRIIAKESRLALQVSDPVPGSPVTLAEPDDGDGQLFCRRTLFGYGLFGHLRHRATDVPILIRPPARPYG</sequence>